<organism evidence="5 6">
    <name type="scientific">Homoserinimonas aerilata</name>
    <dbReference type="NCBI Taxonomy" id="1162970"/>
    <lineage>
        <taxon>Bacteria</taxon>
        <taxon>Bacillati</taxon>
        <taxon>Actinomycetota</taxon>
        <taxon>Actinomycetes</taxon>
        <taxon>Micrococcales</taxon>
        <taxon>Microbacteriaceae</taxon>
        <taxon>Homoserinimonas</taxon>
    </lineage>
</organism>
<dbReference type="PANTHER" id="PTHR10799">
    <property type="entry name" value="SNF2/RAD54 HELICASE FAMILY"/>
    <property type="match status" value="1"/>
</dbReference>
<dbReference type="InterPro" id="IPR000330">
    <property type="entry name" value="SNF2_N"/>
</dbReference>
<dbReference type="InterPro" id="IPR014001">
    <property type="entry name" value="Helicase_ATP-bd"/>
</dbReference>
<reference evidence="5 6" key="1">
    <citation type="submission" date="2019-06" db="EMBL/GenBank/DDBJ databases">
        <title>Sequencing the genomes of 1000 actinobacteria strains.</title>
        <authorList>
            <person name="Klenk H.-P."/>
        </authorList>
    </citation>
    <scope>NUCLEOTIDE SEQUENCE [LARGE SCALE GENOMIC DNA]</scope>
    <source>
        <strain evidence="5 6">DSM 26477</strain>
    </source>
</reference>
<dbReference type="InterPro" id="IPR027417">
    <property type="entry name" value="P-loop_NTPase"/>
</dbReference>
<feature type="region of interest" description="Disordered" evidence="2">
    <location>
        <begin position="1"/>
        <end position="25"/>
    </location>
</feature>
<gene>
    <name evidence="5" type="ORF">FB562_1283</name>
</gene>
<evidence type="ECO:0000259" key="3">
    <source>
        <dbReference type="PROSITE" id="PS51192"/>
    </source>
</evidence>
<dbReference type="SUPFAM" id="SSF52540">
    <property type="entry name" value="P-loop containing nucleoside triphosphate hydrolases"/>
    <property type="match status" value="2"/>
</dbReference>
<sequence>MARTEPDPSSGRGEGADGSTAGDTARWRETLGDYLTTVPDATPTPYTQLALQLELRELIPRTTHRWNGPVTRAVGRTDEPSAACRLGARPVARTARGWSRGNLSWTNLPHQLNRQNLDPEQQRWFSQFAALYRAADLLGTGRDADWVMLDDYTNPVLWALLEQARSLGILVVGASGTEVRVAQAAEPVLDMRRDTAGGIRVEPQLLIDGRDHDIQHARAIGAHGVYAFDDGKPRTIVIAPAPTTSETGAPGRFTPEQLQLLGGRGRIGDGIDVPADGVDEFTGSFLPELLDRTAVRSGDSTVKIPPPAPPRLVLTATHRPRHVLDLEWHWTSQRRGTPPTLAEVIPAGILPDEWMPDARLNVNGGLPSPVTLRGIDAAEFATRELSALKRLPGVDVVIAGVKADYRELTGTPKLSVSAVPSEKVDWFDLGVTVTVDDRTIPFTPLFKALAAGKRRLLLVDGTHLSLQHPLFAPLADLIAEAAELAEWDTVPVIGRHQTSLWADFEDLADEAEPALEWRELLADAAGDGPRPVDPPPSLTAELRPYQAEGFSWLAHLWRHRLGGVLADDMGLGKTVQALALMQHAHDTDATAPFLVVAPTSVAPGWVAEAARFTPGLTVRHVTSTEAAGGLRIADVAAGAHIVVTSYALLRLDFDAYQAVATSTGWSGLVLDEAQFVKNRMSRIHECARDLQVRFTLALSGTPMENSLTELHALFAIVAPGLFASPRRFAEDYVRPIERPAAGISTGVGAGNAPAVAEGMRAERLAKLRRRIRPFMLRRTKQAVAADLPEKQEQTIVVELAPEHREVYELYLTRERRKLFGLLDDLDRNRMIVFRSLTLLRMLALDASLIDPANGGVPSSKLDALFEQLDDVVAEGHRALVFSQFTGYLRKAAERLDAAGIRYQYLDGSTRDRQAVISAFKEGEAPVFLISLKAGGFGLNLTEADYVFLLDPWWNPAAEDQAIDRTHRIGQHRNVMVYRMIAADTIEEKVMALGRRKAALFDAVIDDEQLFGSALTAEELRELLG</sequence>
<accession>A0A542YJE2</accession>
<protein>
    <submittedName>
        <fullName evidence="5">Helicase-like protein</fullName>
    </submittedName>
</protein>
<dbReference type="CDD" id="cd18793">
    <property type="entry name" value="SF2_C_SNF"/>
    <property type="match status" value="1"/>
</dbReference>
<dbReference type="InterPro" id="IPR001650">
    <property type="entry name" value="Helicase_C-like"/>
</dbReference>
<evidence type="ECO:0000259" key="4">
    <source>
        <dbReference type="PROSITE" id="PS51194"/>
    </source>
</evidence>
<dbReference type="GO" id="GO:0005524">
    <property type="term" value="F:ATP binding"/>
    <property type="evidence" value="ECO:0007669"/>
    <property type="project" value="InterPro"/>
</dbReference>
<evidence type="ECO:0000313" key="6">
    <source>
        <dbReference type="Proteomes" id="UP000317998"/>
    </source>
</evidence>
<dbReference type="Gene3D" id="3.40.50.10810">
    <property type="entry name" value="Tandem AAA-ATPase domain"/>
    <property type="match status" value="1"/>
</dbReference>
<proteinExistence type="predicted"/>
<dbReference type="SMART" id="SM00487">
    <property type="entry name" value="DEXDc"/>
    <property type="match status" value="1"/>
</dbReference>
<keyword evidence="5" id="KW-0067">ATP-binding</keyword>
<comment type="caution">
    <text evidence="5">The sequence shown here is derived from an EMBL/GenBank/DDBJ whole genome shotgun (WGS) entry which is preliminary data.</text>
</comment>
<dbReference type="PROSITE" id="PS51194">
    <property type="entry name" value="HELICASE_CTER"/>
    <property type="match status" value="1"/>
</dbReference>
<dbReference type="RefSeq" id="WP_141880372.1">
    <property type="nucleotide sequence ID" value="NZ_VFOM01000001.1"/>
</dbReference>
<keyword evidence="6" id="KW-1185">Reference proteome</keyword>
<feature type="domain" description="Helicase ATP-binding" evidence="3">
    <location>
        <begin position="554"/>
        <end position="720"/>
    </location>
</feature>
<dbReference type="OrthoDB" id="9760715at2"/>
<dbReference type="InterPro" id="IPR038718">
    <property type="entry name" value="SNF2-like_sf"/>
</dbReference>
<evidence type="ECO:0000313" key="5">
    <source>
        <dbReference type="EMBL" id="TQL48197.1"/>
    </source>
</evidence>
<dbReference type="GO" id="GO:0004386">
    <property type="term" value="F:helicase activity"/>
    <property type="evidence" value="ECO:0007669"/>
    <property type="project" value="UniProtKB-KW"/>
</dbReference>
<dbReference type="Proteomes" id="UP000317998">
    <property type="component" value="Unassembled WGS sequence"/>
</dbReference>
<dbReference type="Pfam" id="PF00176">
    <property type="entry name" value="SNF2-rel_dom"/>
    <property type="match status" value="1"/>
</dbReference>
<dbReference type="InterPro" id="IPR049730">
    <property type="entry name" value="SNF2/RAD54-like_C"/>
</dbReference>
<dbReference type="GO" id="GO:0016787">
    <property type="term" value="F:hydrolase activity"/>
    <property type="evidence" value="ECO:0007669"/>
    <property type="project" value="UniProtKB-KW"/>
</dbReference>
<name>A0A542YJE2_9MICO</name>
<dbReference type="EMBL" id="VFOM01000001">
    <property type="protein sequence ID" value="TQL48197.1"/>
    <property type="molecule type" value="Genomic_DNA"/>
</dbReference>
<evidence type="ECO:0000256" key="1">
    <source>
        <dbReference type="ARBA" id="ARBA00022801"/>
    </source>
</evidence>
<keyword evidence="1" id="KW-0378">Hydrolase</keyword>
<keyword evidence="5" id="KW-0347">Helicase</keyword>
<dbReference type="Gene3D" id="3.40.50.300">
    <property type="entry name" value="P-loop containing nucleotide triphosphate hydrolases"/>
    <property type="match status" value="1"/>
</dbReference>
<dbReference type="PROSITE" id="PS51192">
    <property type="entry name" value="HELICASE_ATP_BIND_1"/>
    <property type="match status" value="1"/>
</dbReference>
<dbReference type="AlphaFoldDB" id="A0A542YJE2"/>
<dbReference type="SMART" id="SM00490">
    <property type="entry name" value="HELICc"/>
    <property type="match status" value="1"/>
</dbReference>
<evidence type="ECO:0000256" key="2">
    <source>
        <dbReference type="SAM" id="MobiDB-lite"/>
    </source>
</evidence>
<feature type="domain" description="Helicase C-terminal" evidence="4">
    <location>
        <begin position="864"/>
        <end position="1024"/>
    </location>
</feature>
<dbReference type="Pfam" id="PF00271">
    <property type="entry name" value="Helicase_C"/>
    <property type="match status" value="1"/>
</dbReference>
<keyword evidence="5" id="KW-0547">Nucleotide-binding</keyword>